<reference evidence="2" key="1">
    <citation type="submission" date="2023-06" db="EMBL/GenBank/DDBJ databases">
        <title>Uncultivated large filamentous bacteria from sulfidic sediments reveal new species and different genomic features in energy metabolism and defense.</title>
        <authorList>
            <person name="Fonseca A."/>
        </authorList>
    </citation>
    <scope>NUCLEOTIDE SEQUENCE</scope>
    <source>
        <strain evidence="2">HSG4</strain>
    </source>
</reference>
<evidence type="ECO:0000313" key="2">
    <source>
        <dbReference type="EMBL" id="MDM8563601.1"/>
    </source>
</evidence>
<evidence type="ECO:0000259" key="1">
    <source>
        <dbReference type="Pfam" id="PF00656"/>
    </source>
</evidence>
<name>A0ABT7VVK6_9GAMM</name>
<dbReference type="InterPro" id="IPR011600">
    <property type="entry name" value="Pept_C14_caspase"/>
</dbReference>
<keyword evidence="3" id="KW-1185">Reference proteome</keyword>
<accession>A0ABT7VVK6</accession>
<dbReference type="Gene3D" id="3.40.50.1460">
    <property type="match status" value="1"/>
</dbReference>
<gene>
    <name evidence="2" type="ORF">QUF54_09630</name>
</gene>
<evidence type="ECO:0000313" key="3">
    <source>
        <dbReference type="Proteomes" id="UP001171945"/>
    </source>
</evidence>
<dbReference type="EMBL" id="JAUCGM010000740">
    <property type="protein sequence ID" value="MDM8563601.1"/>
    <property type="molecule type" value="Genomic_DNA"/>
</dbReference>
<sequence>MKKHSLSKPVIYTLCLLCFGQPVQGDDGKTRGLKIVTDQYALVVGIDQYRHADGFHLINLEGAVNDAHLLRETLRHAQVILPDKRVLLDAKATRAGSSLARHAKTSRTGRYIDIELFWTWRAAIGYSAT</sequence>
<dbReference type="Proteomes" id="UP001171945">
    <property type="component" value="Unassembled WGS sequence"/>
</dbReference>
<proteinExistence type="predicted"/>
<feature type="domain" description="Peptidase C14 caspase" evidence="1">
    <location>
        <begin position="40"/>
        <end position="97"/>
    </location>
</feature>
<comment type="caution">
    <text evidence="2">The sequence shown here is derived from an EMBL/GenBank/DDBJ whole genome shotgun (WGS) entry which is preliminary data.</text>
</comment>
<organism evidence="2 3">
    <name type="scientific">Candidatus Marithioploca araucensis</name>
    <dbReference type="NCBI Taxonomy" id="70273"/>
    <lineage>
        <taxon>Bacteria</taxon>
        <taxon>Pseudomonadati</taxon>
        <taxon>Pseudomonadota</taxon>
        <taxon>Gammaproteobacteria</taxon>
        <taxon>Thiotrichales</taxon>
        <taxon>Thiotrichaceae</taxon>
        <taxon>Candidatus Marithioploca</taxon>
    </lineage>
</organism>
<protein>
    <recommendedName>
        <fullName evidence="1">Peptidase C14 caspase domain-containing protein</fullName>
    </recommendedName>
</protein>
<dbReference type="Pfam" id="PF00656">
    <property type="entry name" value="Peptidase_C14"/>
    <property type="match status" value="1"/>
</dbReference>